<evidence type="ECO:0000256" key="1">
    <source>
        <dbReference type="ARBA" id="ARBA00004651"/>
    </source>
</evidence>
<protein>
    <submittedName>
        <fullName evidence="8">Membrane protein</fullName>
    </submittedName>
</protein>
<feature type="transmembrane region" description="Helical" evidence="6">
    <location>
        <begin position="21"/>
        <end position="40"/>
    </location>
</feature>
<proteinExistence type="predicted"/>
<dbReference type="OrthoDB" id="9779786at2"/>
<name>W0E8M1_9FIRM</name>
<evidence type="ECO:0000259" key="7">
    <source>
        <dbReference type="Pfam" id="PF10035"/>
    </source>
</evidence>
<dbReference type="PIRSF" id="PIRSF006483">
    <property type="entry name" value="Membrane_protein_YitT"/>
    <property type="match status" value="1"/>
</dbReference>
<keyword evidence="3 6" id="KW-0812">Transmembrane</keyword>
<feature type="transmembrane region" description="Helical" evidence="6">
    <location>
        <begin position="155"/>
        <end position="177"/>
    </location>
</feature>
<dbReference type="InterPro" id="IPR019264">
    <property type="entry name" value="DUF2179"/>
</dbReference>
<evidence type="ECO:0000256" key="3">
    <source>
        <dbReference type="ARBA" id="ARBA00022692"/>
    </source>
</evidence>
<feature type="transmembrane region" description="Helical" evidence="6">
    <location>
        <begin position="60"/>
        <end position="81"/>
    </location>
</feature>
<organism evidence="8 9">
    <name type="scientific">Desulfitobacterium metallireducens DSM 15288</name>
    <dbReference type="NCBI Taxonomy" id="871968"/>
    <lineage>
        <taxon>Bacteria</taxon>
        <taxon>Bacillati</taxon>
        <taxon>Bacillota</taxon>
        <taxon>Clostridia</taxon>
        <taxon>Eubacteriales</taxon>
        <taxon>Desulfitobacteriaceae</taxon>
        <taxon>Desulfitobacterium</taxon>
    </lineage>
</organism>
<dbReference type="RefSeq" id="WP_006716308.1">
    <property type="nucleotide sequence ID" value="NZ_CP007032.1"/>
</dbReference>
<evidence type="ECO:0000256" key="5">
    <source>
        <dbReference type="ARBA" id="ARBA00023136"/>
    </source>
</evidence>
<keyword evidence="9" id="KW-1185">Reference proteome</keyword>
<evidence type="ECO:0000256" key="2">
    <source>
        <dbReference type="ARBA" id="ARBA00022475"/>
    </source>
</evidence>
<evidence type="ECO:0000256" key="4">
    <source>
        <dbReference type="ARBA" id="ARBA00022989"/>
    </source>
</evidence>
<keyword evidence="5 6" id="KW-0472">Membrane</keyword>
<dbReference type="AlphaFoldDB" id="W0E8M1"/>
<keyword evidence="2" id="KW-1003">Cell membrane</keyword>
<dbReference type="InterPro" id="IPR003740">
    <property type="entry name" value="YitT"/>
</dbReference>
<dbReference type="Pfam" id="PF02588">
    <property type="entry name" value="YitT_membrane"/>
    <property type="match status" value="1"/>
</dbReference>
<feature type="domain" description="DUF2179" evidence="7">
    <location>
        <begin position="230"/>
        <end position="284"/>
    </location>
</feature>
<dbReference type="KEGG" id="dmt:DESME_01300"/>
<dbReference type="PANTHER" id="PTHR33545:SF3">
    <property type="entry name" value="UPF0750 MEMBRANE PROTEIN YQFU"/>
    <property type="match status" value="1"/>
</dbReference>
<dbReference type="Proteomes" id="UP000010847">
    <property type="component" value="Chromosome"/>
</dbReference>
<keyword evidence="4 6" id="KW-1133">Transmembrane helix</keyword>
<dbReference type="CDD" id="cd16380">
    <property type="entry name" value="YitT_C"/>
    <property type="match status" value="1"/>
</dbReference>
<dbReference type="Gene3D" id="3.30.70.120">
    <property type="match status" value="1"/>
</dbReference>
<feature type="transmembrane region" description="Helical" evidence="6">
    <location>
        <begin position="116"/>
        <end position="135"/>
    </location>
</feature>
<evidence type="ECO:0000313" key="9">
    <source>
        <dbReference type="Proteomes" id="UP000010847"/>
    </source>
</evidence>
<dbReference type="PANTHER" id="PTHR33545">
    <property type="entry name" value="UPF0750 MEMBRANE PROTEIN YITT-RELATED"/>
    <property type="match status" value="1"/>
</dbReference>
<feature type="transmembrane region" description="Helical" evidence="6">
    <location>
        <begin position="88"/>
        <end position="110"/>
    </location>
</feature>
<dbReference type="eggNOG" id="COG1284">
    <property type="taxonomic scope" value="Bacteria"/>
</dbReference>
<evidence type="ECO:0000313" key="8">
    <source>
        <dbReference type="EMBL" id="AHF05868.1"/>
    </source>
</evidence>
<sequence length="293" mass="31707">MSVQEAKVQHKKTPVAKILKRGLLIFLGAILVAIGLEIFLVPNHIIDGGITGVSIMLSHITGGDLGLFLFFLNLPFLIVGYKQIGKTFALSTLFAILVMSIGTFMLHPVPGVTDDLLLASVFGGITLGIGVGLVLRYGGSLDGTEIVAVLINKNLPFSIGETVMIFNFFILGSAGFVFGFDRAMYSLIAYFIAYKMIDVTIEGLDESRSVWIISDKHTEIGETLLARLGRGVTYLNGEGAYTGEGKKVIFCVISRLEEAKLKSIIEDIDETAFLAVGPMNDVKGGNFKKRDVH</sequence>
<reference evidence="8 9" key="1">
    <citation type="submission" date="2013-12" db="EMBL/GenBank/DDBJ databases">
        <authorList>
            <consortium name="DOE Joint Genome Institute"/>
            <person name="Smidt H."/>
            <person name="Huntemann M."/>
            <person name="Han J."/>
            <person name="Chen A."/>
            <person name="Kyrpides N."/>
            <person name="Mavromatis K."/>
            <person name="Markowitz V."/>
            <person name="Palaniappan K."/>
            <person name="Ivanova N."/>
            <person name="Schaumberg A."/>
            <person name="Pati A."/>
            <person name="Liolios K."/>
            <person name="Nordberg H.P."/>
            <person name="Cantor M.N."/>
            <person name="Hua S.X."/>
            <person name="Woyke T."/>
        </authorList>
    </citation>
    <scope>NUCLEOTIDE SEQUENCE [LARGE SCALE GENOMIC DNA]</scope>
    <source>
        <strain evidence="9">DSM 15288</strain>
    </source>
</reference>
<comment type="subcellular location">
    <subcellularLocation>
        <location evidence="1">Cell membrane</location>
        <topology evidence="1">Multi-pass membrane protein</topology>
    </subcellularLocation>
</comment>
<dbReference type="Pfam" id="PF10035">
    <property type="entry name" value="DUF2179"/>
    <property type="match status" value="1"/>
</dbReference>
<dbReference type="GO" id="GO:0005886">
    <property type="term" value="C:plasma membrane"/>
    <property type="evidence" value="ECO:0007669"/>
    <property type="project" value="UniProtKB-SubCell"/>
</dbReference>
<dbReference type="EMBL" id="CP007032">
    <property type="protein sequence ID" value="AHF05868.1"/>
    <property type="molecule type" value="Genomic_DNA"/>
</dbReference>
<gene>
    <name evidence="8" type="ORF">DESME_01300</name>
</gene>
<dbReference type="InterPro" id="IPR051461">
    <property type="entry name" value="UPF0750_membrane"/>
</dbReference>
<dbReference type="STRING" id="871968.DESME_01300"/>
<evidence type="ECO:0000256" key="6">
    <source>
        <dbReference type="SAM" id="Phobius"/>
    </source>
</evidence>
<dbReference type="HOGENOM" id="CLU_063199_1_0_9"/>
<accession>W0E8M1</accession>
<dbReference type="InterPro" id="IPR015867">
    <property type="entry name" value="N-reg_PII/ATP_PRibTrfase_C"/>
</dbReference>